<feature type="binding site" evidence="6">
    <location>
        <position position="117"/>
    </location>
    <ligand>
        <name>ATP</name>
        <dbReference type="ChEBI" id="CHEBI:30616"/>
    </ligand>
</feature>
<dbReference type="PROSITE" id="PS50011">
    <property type="entry name" value="PROTEIN_KINASE_DOM"/>
    <property type="match status" value="1"/>
</dbReference>
<dbReference type="KEGG" id="dko:I596_208"/>
<dbReference type="InterPro" id="IPR019734">
    <property type="entry name" value="TPR_rpt"/>
</dbReference>
<evidence type="ECO:0000256" key="1">
    <source>
        <dbReference type="ARBA" id="ARBA00022679"/>
    </source>
</evidence>
<keyword evidence="4 6" id="KW-0067">ATP-binding</keyword>
<dbReference type="AlphaFoldDB" id="A0A167G834"/>
<evidence type="ECO:0000256" key="8">
    <source>
        <dbReference type="SAM" id="Phobius"/>
    </source>
</evidence>
<feature type="transmembrane region" description="Helical" evidence="8">
    <location>
        <begin position="399"/>
        <end position="421"/>
    </location>
</feature>
<dbReference type="PATRIC" id="fig|1300342.3.peg.203"/>
<dbReference type="PROSITE" id="PS00108">
    <property type="entry name" value="PROTEIN_KINASE_ST"/>
    <property type="match status" value="1"/>
</dbReference>
<evidence type="ECO:0000256" key="6">
    <source>
        <dbReference type="PROSITE-ProRule" id="PRU10141"/>
    </source>
</evidence>
<keyword evidence="5" id="KW-0802">TPR repeat</keyword>
<dbReference type="GO" id="GO:0005524">
    <property type="term" value="F:ATP binding"/>
    <property type="evidence" value="ECO:0007669"/>
    <property type="project" value="UniProtKB-UniRule"/>
</dbReference>
<dbReference type="CDD" id="cd14014">
    <property type="entry name" value="STKc_PknB_like"/>
    <property type="match status" value="1"/>
</dbReference>
<dbReference type="EMBL" id="CP015249">
    <property type="protein sequence ID" value="ANB16247.1"/>
    <property type="molecule type" value="Genomic_DNA"/>
</dbReference>
<evidence type="ECO:0000313" key="11">
    <source>
        <dbReference type="Proteomes" id="UP000076830"/>
    </source>
</evidence>
<name>A0A167G834_9GAMM</name>
<evidence type="ECO:0000256" key="4">
    <source>
        <dbReference type="ARBA" id="ARBA00022840"/>
    </source>
</evidence>
<dbReference type="Gene3D" id="1.25.40.10">
    <property type="entry name" value="Tetratricopeptide repeat domain"/>
    <property type="match status" value="2"/>
</dbReference>
<keyword evidence="8" id="KW-0472">Membrane</keyword>
<evidence type="ECO:0000256" key="7">
    <source>
        <dbReference type="SAM" id="MobiDB-lite"/>
    </source>
</evidence>
<dbReference type="GO" id="GO:0004674">
    <property type="term" value="F:protein serine/threonine kinase activity"/>
    <property type="evidence" value="ECO:0007669"/>
    <property type="project" value="TreeGrafter"/>
</dbReference>
<evidence type="ECO:0000256" key="5">
    <source>
        <dbReference type="PROSITE-ProRule" id="PRU00339"/>
    </source>
</evidence>
<dbReference type="Pfam" id="PF13374">
    <property type="entry name" value="TPR_10"/>
    <property type="match status" value="1"/>
</dbReference>
<organism evidence="10 11">
    <name type="scientific">Dokdonella koreensis DS-123</name>
    <dbReference type="NCBI Taxonomy" id="1300342"/>
    <lineage>
        <taxon>Bacteria</taxon>
        <taxon>Pseudomonadati</taxon>
        <taxon>Pseudomonadota</taxon>
        <taxon>Gammaproteobacteria</taxon>
        <taxon>Lysobacterales</taxon>
        <taxon>Rhodanobacteraceae</taxon>
        <taxon>Dokdonella</taxon>
    </lineage>
</organism>
<dbReference type="InterPro" id="IPR008271">
    <property type="entry name" value="Ser/Thr_kinase_AS"/>
</dbReference>
<dbReference type="SUPFAM" id="SSF48452">
    <property type="entry name" value="TPR-like"/>
    <property type="match status" value="3"/>
</dbReference>
<accession>A0A167G834</accession>
<dbReference type="Pfam" id="PF00069">
    <property type="entry name" value="Pkinase"/>
    <property type="match status" value="1"/>
</dbReference>
<dbReference type="Gene3D" id="3.30.200.20">
    <property type="entry name" value="Phosphorylase Kinase, domain 1"/>
    <property type="match status" value="1"/>
</dbReference>
<dbReference type="PROSITE" id="PS50005">
    <property type="entry name" value="TPR"/>
    <property type="match status" value="1"/>
</dbReference>
<proteinExistence type="predicted"/>
<gene>
    <name evidence="10" type="ORF">I596_208</name>
</gene>
<dbReference type="SUPFAM" id="SSF56112">
    <property type="entry name" value="Protein kinase-like (PK-like)"/>
    <property type="match status" value="1"/>
</dbReference>
<dbReference type="PANTHER" id="PTHR43289:SF34">
    <property type="entry name" value="SERINE_THREONINE-PROTEIN KINASE YBDM-RELATED"/>
    <property type="match status" value="1"/>
</dbReference>
<dbReference type="PANTHER" id="PTHR43289">
    <property type="entry name" value="MITOGEN-ACTIVATED PROTEIN KINASE KINASE KINASE 20-RELATED"/>
    <property type="match status" value="1"/>
</dbReference>
<dbReference type="InterPro" id="IPR017441">
    <property type="entry name" value="Protein_kinase_ATP_BS"/>
</dbReference>
<dbReference type="InterPro" id="IPR011009">
    <property type="entry name" value="Kinase-like_dom_sf"/>
</dbReference>
<evidence type="ECO:0000313" key="10">
    <source>
        <dbReference type="EMBL" id="ANB16247.1"/>
    </source>
</evidence>
<dbReference type="SMART" id="SM00028">
    <property type="entry name" value="TPR"/>
    <property type="match status" value="2"/>
</dbReference>
<keyword evidence="3 10" id="KW-0418">Kinase</keyword>
<evidence type="ECO:0000256" key="2">
    <source>
        <dbReference type="ARBA" id="ARBA00022741"/>
    </source>
</evidence>
<dbReference type="PROSITE" id="PS00107">
    <property type="entry name" value="PROTEIN_KINASE_ATP"/>
    <property type="match status" value="1"/>
</dbReference>
<feature type="repeat" description="TPR" evidence="5">
    <location>
        <begin position="489"/>
        <end position="522"/>
    </location>
</feature>
<feature type="region of interest" description="Disordered" evidence="7">
    <location>
        <begin position="302"/>
        <end position="321"/>
    </location>
</feature>
<dbReference type="Gene3D" id="1.10.510.10">
    <property type="entry name" value="Transferase(Phosphotransferase) domain 1"/>
    <property type="match status" value="1"/>
</dbReference>
<keyword evidence="11" id="KW-1185">Reference proteome</keyword>
<keyword evidence="8" id="KW-0812">Transmembrane</keyword>
<dbReference type="SMART" id="SM00220">
    <property type="entry name" value="S_TKc"/>
    <property type="match status" value="1"/>
</dbReference>
<protein>
    <submittedName>
        <fullName evidence="10">Serine/threonine kinase</fullName>
    </submittedName>
</protein>
<dbReference type="Proteomes" id="UP000076830">
    <property type="component" value="Chromosome"/>
</dbReference>
<evidence type="ECO:0000259" key="9">
    <source>
        <dbReference type="PROSITE" id="PS50011"/>
    </source>
</evidence>
<dbReference type="InterPro" id="IPR000719">
    <property type="entry name" value="Prot_kinase_dom"/>
</dbReference>
<sequence>MDAQSWRRVRALFDELADAPPDTWRARLQALAPGEGALHAEVLALLAADHGPRLHTGLGAQAPDLLDDLAAGGRQADLAGQRVGPFRLLRELGRGGMGTVWLAERADGQFTQQVAVKLIRSGWDAADVLARFRAERQILAGLTHPNIARLIDGGLSGDDRPWLALEYVDGTDLRRYCDEAQRSIEARLRVFLTVCAAVSHAHAHLVVHRDLKPSNLLVTAAGEVKLLDFGIAKLIDARGPHVSAARVFTPEYAAPEQVRGEPVTTAVDVHALGLLLYELLTGRRPYRLENATPAAYERAILDQEPTRPSAAATQPPGETADDAATLAAQRDLTPERLRRELRGDLDAIVLKALRKDPAQRYASVADLAADIENHLARRPVAARRGGWRYRAGRFLRRHALAAGLATAAVLALAAGLAVALWQAGEARLQRDLARSESGKAEQTIQFLLDIFRSADPALTRGRKVTAEELLQRGVERIGQHRIDDAPMRYDLLLAMGEAYLGIGDRARAYPLFEQALAVQDASLPDDVLKRVRALVLMARSRSGTDDLAAAGRQLDEAARLLPAAAAESDLAADLRVSRGINKLALGDAAGAIDDMARGVALFQATRGPGDSQTVSAAITLSWAYDAQDRLAEARSVLVPVVTALRAVPESNPARLADALDALANTYATSAEAVEAVVLRREALAITRRLYGDAHGYVQIRLNNLAFSLLRAHDYAGANAAMKESLAGVQATEPPGSRALGSTLNNLATTEYALGHWAEAERLWTEALAIRRNGGDTTDVAFSLTGSAGAAREQGRLADAKARVGEAVSLLRAHASPKPSHLARTLTEQAEVELAEGRSDCAAAEEAADLMKRHAVADDPQRLYADVVAAGCVRRRDDSPTARTHAAVAQAALRQAFPPDAARVRQAARYAVPGTR</sequence>
<dbReference type="InterPro" id="IPR011990">
    <property type="entry name" value="TPR-like_helical_dom_sf"/>
</dbReference>
<reference evidence="10 11" key="1">
    <citation type="submission" date="2016-04" db="EMBL/GenBank/DDBJ databases">
        <title>Complete genome sequence of Dokdonella koreensis DS-123T.</title>
        <authorList>
            <person name="Kim J.F."/>
            <person name="Lee H."/>
            <person name="Kwak M.-J."/>
        </authorList>
    </citation>
    <scope>NUCLEOTIDE SEQUENCE [LARGE SCALE GENOMIC DNA]</scope>
    <source>
        <strain evidence="10 11">DS-123</strain>
    </source>
</reference>
<feature type="domain" description="Protein kinase" evidence="9">
    <location>
        <begin position="86"/>
        <end position="375"/>
    </location>
</feature>
<keyword evidence="8" id="KW-1133">Transmembrane helix</keyword>
<dbReference type="STRING" id="1300342.I596_208"/>
<dbReference type="Pfam" id="PF13424">
    <property type="entry name" value="TPR_12"/>
    <property type="match status" value="1"/>
</dbReference>
<keyword evidence="2 6" id="KW-0547">Nucleotide-binding</keyword>
<keyword evidence="1" id="KW-0808">Transferase</keyword>
<evidence type="ECO:0000256" key="3">
    <source>
        <dbReference type="ARBA" id="ARBA00022777"/>
    </source>
</evidence>